<dbReference type="SUPFAM" id="SSF55785">
    <property type="entry name" value="PYP-like sensor domain (PAS domain)"/>
    <property type="match status" value="1"/>
</dbReference>
<reference evidence="5" key="1">
    <citation type="journal article" date="2017" name="Sci. Rep.">
        <title>Determination of the Genome and Primary Transcriptome of Syngas Fermenting Eubacterium limosum ATCC 8486.</title>
        <authorList>
            <person name="Song Y."/>
            <person name="Shin J."/>
            <person name="Jeong Y."/>
            <person name="Jin S."/>
            <person name="Lee J.K."/>
            <person name="Kim D.R."/>
            <person name="Kim S.C."/>
            <person name="Cho S."/>
            <person name="Cho B.K."/>
        </authorList>
    </citation>
    <scope>NUCLEOTIDE SEQUENCE [LARGE SCALE GENOMIC DNA]</scope>
    <source>
        <strain evidence="5">ATCC 8486</strain>
    </source>
</reference>
<dbReference type="Pfam" id="PF00497">
    <property type="entry name" value="SBP_bac_3"/>
    <property type="match status" value="1"/>
</dbReference>
<keyword evidence="1" id="KW-0812">Transmembrane</keyword>
<proteinExistence type="predicted"/>
<dbReference type="InterPro" id="IPR001638">
    <property type="entry name" value="Solute-binding_3/MltF_N"/>
</dbReference>
<dbReference type="SMART" id="SM00267">
    <property type="entry name" value="GGDEF"/>
    <property type="match status" value="1"/>
</dbReference>
<protein>
    <submittedName>
        <fullName evidence="4">GGDEF domain-containing protein</fullName>
    </submittedName>
</protein>
<evidence type="ECO:0000256" key="1">
    <source>
        <dbReference type="SAM" id="Phobius"/>
    </source>
</evidence>
<feature type="chain" id="PRO_5041957184" evidence="2">
    <location>
        <begin position="29"/>
        <end position="617"/>
    </location>
</feature>
<dbReference type="NCBIfam" id="TIGR00254">
    <property type="entry name" value="GGDEF"/>
    <property type="match status" value="1"/>
</dbReference>
<evidence type="ECO:0000313" key="5">
    <source>
        <dbReference type="Proteomes" id="UP000192391"/>
    </source>
</evidence>
<dbReference type="EMBL" id="CP019962">
    <property type="protein sequence ID" value="ARD65089.1"/>
    <property type="molecule type" value="Genomic_DNA"/>
</dbReference>
<dbReference type="AlphaFoldDB" id="A0AAC9QSJ3"/>
<evidence type="ECO:0000313" key="4">
    <source>
        <dbReference type="EMBL" id="ARD65089.1"/>
    </source>
</evidence>
<dbReference type="PANTHER" id="PTHR44757">
    <property type="entry name" value="DIGUANYLATE CYCLASE DGCP"/>
    <property type="match status" value="1"/>
</dbReference>
<keyword evidence="1" id="KW-0472">Membrane</keyword>
<sequence>MRKYINQIWSISLALCLVFCLTASRVQAEEKKVIRVAFPEQAGFSSTNAAGNHSGYTYEFLEEIAKYTDWEYEFITGDGSDESLLKMMEDLKNGEIDIMGGMVSTPELAEDYDFPEYNCGYSYSTLSVLKDNEDINATNYSTFNNIKVGARKTAARRIQALNEFCKANGITLEIIEYDNSDDALHNALKSGEVDALLGPDVAMGDDERIVARFDGRPYYFAVTKGNTEVVSGINSATAIINEQNPNYATELYMKYFNKNNQQVTLESFIKANPTESIVAALGIGLVLAAVVGMTMYIRMQRNQQLLLNYERYRILSEMSKEFIFEYDYREDSIVVSEQFANTFGGKSQADHFFSAILSKELDTNESARFFAGLIKRRPPEEARYEVEYKTKVSSGNKEWVRATSMIIFDRHNQPMRAIGKIININDEKCEKEALINQAHRDALTGLYNRKTFEERVNTYLQERGDEEGAMMVVDLDHFKTVNDTLGHQGGDEVLEDLAREMAACFGEEAILGRLGGDEFLVFVRDIKACKDKPVKTARALCQVMNRCYERNSGRTEVSVSVGLAYSFRDSAFETLYGMADEALYYMKDHGKNNVKVYDASVRDALGNNDNNTRKGAF</sequence>
<keyword evidence="2" id="KW-0732">Signal</keyword>
<dbReference type="PANTHER" id="PTHR44757:SF2">
    <property type="entry name" value="BIOFILM ARCHITECTURE MAINTENANCE PROTEIN MBAA"/>
    <property type="match status" value="1"/>
</dbReference>
<dbReference type="PROSITE" id="PS50887">
    <property type="entry name" value="GGDEF"/>
    <property type="match status" value="1"/>
</dbReference>
<dbReference type="SUPFAM" id="SSF55073">
    <property type="entry name" value="Nucleotide cyclase"/>
    <property type="match status" value="1"/>
</dbReference>
<dbReference type="InterPro" id="IPR000160">
    <property type="entry name" value="GGDEF_dom"/>
</dbReference>
<dbReference type="RefSeq" id="WP_038352480.1">
    <property type="nucleotide sequence ID" value="NZ_CP019962.1"/>
</dbReference>
<feature type="domain" description="GGDEF" evidence="3">
    <location>
        <begin position="466"/>
        <end position="599"/>
    </location>
</feature>
<dbReference type="Gene3D" id="3.30.70.270">
    <property type="match status" value="1"/>
</dbReference>
<name>A0AAC9QSJ3_EUBLI</name>
<evidence type="ECO:0000259" key="3">
    <source>
        <dbReference type="PROSITE" id="PS50887"/>
    </source>
</evidence>
<dbReference type="InterPro" id="IPR035965">
    <property type="entry name" value="PAS-like_dom_sf"/>
</dbReference>
<dbReference type="Pfam" id="PF00990">
    <property type="entry name" value="GGDEF"/>
    <property type="match status" value="1"/>
</dbReference>
<organism evidence="4 5">
    <name type="scientific">Eubacterium limosum</name>
    <dbReference type="NCBI Taxonomy" id="1736"/>
    <lineage>
        <taxon>Bacteria</taxon>
        <taxon>Bacillati</taxon>
        <taxon>Bacillota</taxon>
        <taxon>Clostridia</taxon>
        <taxon>Eubacteriales</taxon>
        <taxon>Eubacteriaceae</taxon>
        <taxon>Eubacterium</taxon>
    </lineage>
</organism>
<dbReference type="InterPro" id="IPR052155">
    <property type="entry name" value="Biofilm_reg_signaling"/>
</dbReference>
<keyword evidence="1" id="KW-1133">Transmembrane helix</keyword>
<accession>A0AAC9QSJ3</accession>
<dbReference type="Gene3D" id="3.30.450.20">
    <property type="entry name" value="PAS domain"/>
    <property type="match status" value="1"/>
</dbReference>
<gene>
    <name evidence="4" type="ORF">B2M23_05820</name>
</gene>
<dbReference type="Gene3D" id="3.40.190.10">
    <property type="entry name" value="Periplasmic binding protein-like II"/>
    <property type="match status" value="2"/>
</dbReference>
<dbReference type="SMART" id="SM00062">
    <property type="entry name" value="PBPb"/>
    <property type="match status" value="1"/>
</dbReference>
<evidence type="ECO:0000256" key="2">
    <source>
        <dbReference type="SAM" id="SignalP"/>
    </source>
</evidence>
<dbReference type="InterPro" id="IPR029787">
    <property type="entry name" value="Nucleotide_cyclase"/>
</dbReference>
<feature type="transmembrane region" description="Helical" evidence="1">
    <location>
        <begin position="277"/>
        <end position="297"/>
    </location>
</feature>
<feature type="signal peptide" evidence="2">
    <location>
        <begin position="1"/>
        <end position="28"/>
    </location>
</feature>
<dbReference type="Proteomes" id="UP000192391">
    <property type="component" value="Chromosome"/>
</dbReference>
<dbReference type="SUPFAM" id="SSF53850">
    <property type="entry name" value="Periplasmic binding protein-like II"/>
    <property type="match status" value="1"/>
</dbReference>
<dbReference type="CDD" id="cd01949">
    <property type="entry name" value="GGDEF"/>
    <property type="match status" value="1"/>
</dbReference>
<dbReference type="KEGG" id="elim:B2M23_05820"/>
<dbReference type="InterPro" id="IPR043128">
    <property type="entry name" value="Rev_trsase/Diguanyl_cyclase"/>
</dbReference>